<evidence type="ECO:0000256" key="12">
    <source>
        <dbReference type="ARBA" id="ARBA00022960"/>
    </source>
</evidence>
<keyword evidence="17" id="KW-0961">Cell wall biogenesis/degradation</keyword>
<dbReference type="InterPro" id="IPR050515">
    <property type="entry name" value="Beta-lactam/transpept"/>
</dbReference>
<evidence type="ECO:0000313" key="23">
    <source>
        <dbReference type="EMBL" id="WRQ87402.1"/>
    </source>
</evidence>
<dbReference type="NCBIfam" id="TIGR03423">
    <property type="entry name" value="pbp2_mrdA"/>
    <property type="match status" value="1"/>
</dbReference>
<keyword evidence="14 20" id="KW-1133">Transmembrane helix</keyword>
<evidence type="ECO:0000256" key="14">
    <source>
        <dbReference type="ARBA" id="ARBA00022989"/>
    </source>
</evidence>
<dbReference type="EC" id="3.5.2.6" evidence="4 18"/>
<evidence type="ECO:0000256" key="3">
    <source>
        <dbReference type="ARBA" id="ARBA00007898"/>
    </source>
</evidence>
<dbReference type="Pfam" id="PF00905">
    <property type="entry name" value="Transpeptidase"/>
    <property type="match status" value="1"/>
</dbReference>
<proteinExistence type="inferred from homology"/>
<evidence type="ECO:0000313" key="24">
    <source>
        <dbReference type="Proteomes" id="UP000738431"/>
    </source>
</evidence>
<evidence type="ECO:0000256" key="11">
    <source>
        <dbReference type="ARBA" id="ARBA00022801"/>
    </source>
</evidence>
<evidence type="ECO:0000256" key="1">
    <source>
        <dbReference type="ARBA" id="ARBA00004167"/>
    </source>
</evidence>
<dbReference type="InterPro" id="IPR036138">
    <property type="entry name" value="PBP_dimer_sf"/>
</dbReference>
<evidence type="ECO:0000256" key="17">
    <source>
        <dbReference type="ARBA" id="ARBA00023316"/>
    </source>
</evidence>
<evidence type="ECO:0000256" key="9">
    <source>
        <dbReference type="ARBA" id="ARBA00022692"/>
    </source>
</evidence>
<feature type="domain" description="Penicillin-binding protein transpeptidase" evidence="21">
    <location>
        <begin position="300"/>
        <end position="623"/>
    </location>
</feature>
<evidence type="ECO:0000259" key="21">
    <source>
        <dbReference type="Pfam" id="PF00905"/>
    </source>
</evidence>
<evidence type="ECO:0000256" key="6">
    <source>
        <dbReference type="ARBA" id="ARBA00022519"/>
    </source>
</evidence>
<comment type="similarity">
    <text evidence="3 18">Belongs to the class-D beta-lactamase family.</text>
</comment>
<evidence type="ECO:0000259" key="22">
    <source>
        <dbReference type="Pfam" id="PF03717"/>
    </source>
</evidence>
<evidence type="ECO:0000256" key="5">
    <source>
        <dbReference type="ARBA" id="ARBA00022475"/>
    </source>
</evidence>
<keyword evidence="15 20" id="KW-0472">Membrane</keyword>
<dbReference type="PANTHER" id="PTHR30627">
    <property type="entry name" value="PEPTIDOGLYCAN D,D-TRANSPEPTIDASE"/>
    <property type="match status" value="1"/>
</dbReference>
<keyword evidence="24" id="KW-1185">Reference proteome</keyword>
<keyword evidence="10" id="KW-0732">Signal</keyword>
<dbReference type="Pfam" id="PF03717">
    <property type="entry name" value="PBP_dimer"/>
    <property type="match status" value="1"/>
</dbReference>
<dbReference type="InterPro" id="IPR012338">
    <property type="entry name" value="Beta-lactam/transpept-like"/>
</dbReference>
<reference evidence="23 24" key="1">
    <citation type="submission" date="2023-12" db="EMBL/GenBank/DDBJ databases">
        <title>Description of an unclassified Opitutus bacterium of Verrucomicrobiota.</title>
        <authorList>
            <person name="Zhang D.-F."/>
        </authorList>
    </citation>
    <scope>NUCLEOTIDE SEQUENCE [LARGE SCALE GENOMIC DNA]</scope>
    <source>
        <strain evidence="23 24">WL0086</strain>
    </source>
</reference>
<keyword evidence="9 20" id="KW-0812">Transmembrane</keyword>
<organism evidence="23 24">
    <name type="scientific">Actomonas aquatica</name>
    <dbReference type="NCBI Taxonomy" id="2866162"/>
    <lineage>
        <taxon>Bacteria</taxon>
        <taxon>Pseudomonadati</taxon>
        <taxon>Verrucomicrobiota</taxon>
        <taxon>Opitutia</taxon>
        <taxon>Opitutales</taxon>
        <taxon>Opitutaceae</taxon>
        <taxon>Actomonas</taxon>
    </lineage>
</organism>
<dbReference type="Proteomes" id="UP000738431">
    <property type="component" value="Chromosome"/>
</dbReference>
<keyword evidence="12" id="KW-0133">Cell shape</keyword>
<evidence type="ECO:0000256" key="8">
    <source>
        <dbReference type="ARBA" id="ARBA00022670"/>
    </source>
</evidence>
<keyword evidence="6" id="KW-0997">Cell inner membrane</keyword>
<dbReference type="RefSeq" id="WP_225919353.1">
    <property type="nucleotide sequence ID" value="NZ_CP139781.1"/>
</dbReference>
<protein>
    <recommendedName>
        <fullName evidence="4 18">Beta-lactamase</fullName>
        <ecNumber evidence="4 18">3.5.2.6</ecNumber>
    </recommendedName>
</protein>
<evidence type="ECO:0000256" key="20">
    <source>
        <dbReference type="SAM" id="Phobius"/>
    </source>
</evidence>
<dbReference type="PROSITE" id="PS00337">
    <property type="entry name" value="BETA_LACTAMASE_D"/>
    <property type="match status" value="1"/>
</dbReference>
<evidence type="ECO:0000256" key="18">
    <source>
        <dbReference type="RuleBase" id="RU361140"/>
    </source>
</evidence>
<dbReference type="EMBL" id="CP139781">
    <property type="protein sequence ID" value="WRQ87402.1"/>
    <property type="molecule type" value="Genomic_DNA"/>
</dbReference>
<dbReference type="GO" id="GO:0009002">
    <property type="term" value="F:serine-type D-Ala-D-Ala carboxypeptidase activity"/>
    <property type="evidence" value="ECO:0007669"/>
    <property type="project" value="UniProtKB-EC"/>
</dbReference>
<dbReference type="SUPFAM" id="SSF56519">
    <property type="entry name" value="Penicillin binding protein dimerisation domain"/>
    <property type="match status" value="1"/>
</dbReference>
<feature type="domain" description="Penicillin-binding protein dimerisation" evidence="22">
    <location>
        <begin position="56"/>
        <end position="264"/>
    </location>
</feature>
<keyword evidence="13" id="KW-0573">Peptidoglycan synthesis</keyword>
<evidence type="ECO:0000256" key="10">
    <source>
        <dbReference type="ARBA" id="ARBA00022729"/>
    </source>
</evidence>
<dbReference type="PANTHER" id="PTHR30627:SF2">
    <property type="entry name" value="PEPTIDOGLYCAN D,D-TRANSPEPTIDASE MRDA"/>
    <property type="match status" value="1"/>
</dbReference>
<dbReference type="InterPro" id="IPR017790">
    <property type="entry name" value="Penicillin-binding_protein_2"/>
</dbReference>
<comment type="catalytic activity">
    <reaction evidence="18">
        <text>a beta-lactam + H2O = a substituted beta-amino acid</text>
        <dbReference type="Rhea" id="RHEA:20401"/>
        <dbReference type="ChEBI" id="CHEBI:15377"/>
        <dbReference type="ChEBI" id="CHEBI:35627"/>
        <dbReference type="ChEBI" id="CHEBI:140347"/>
        <dbReference type="EC" id="3.5.2.6"/>
    </reaction>
</comment>
<evidence type="ECO:0000256" key="2">
    <source>
        <dbReference type="ARBA" id="ARBA00004236"/>
    </source>
</evidence>
<dbReference type="Gene3D" id="3.40.710.10">
    <property type="entry name" value="DD-peptidase/beta-lactamase superfamily"/>
    <property type="match status" value="1"/>
</dbReference>
<gene>
    <name evidence="23" type="primary">mrdA</name>
    <name evidence="23" type="ORF">K1X11_021525</name>
</gene>
<name>A0ABZ1C6P9_9BACT</name>
<evidence type="ECO:0000256" key="4">
    <source>
        <dbReference type="ARBA" id="ARBA00012865"/>
    </source>
</evidence>
<keyword evidence="5" id="KW-1003">Cell membrane</keyword>
<feature type="transmembrane region" description="Helical" evidence="20">
    <location>
        <begin position="12"/>
        <end position="32"/>
    </location>
</feature>
<evidence type="ECO:0000256" key="15">
    <source>
        <dbReference type="ARBA" id="ARBA00023136"/>
    </source>
</evidence>
<dbReference type="Gene3D" id="3.90.1310.10">
    <property type="entry name" value="Penicillin-binding protein 2a (Domain 2)"/>
    <property type="match status" value="1"/>
</dbReference>
<keyword evidence="7 23" id="KW-0121">Carboxypeptidase</keyword>
<feature type="region of interest" description="Disordered" evidence="19">
    <location>
        <begin position="630"/>
        <end position="650"/>
    </location>
</feature>
<evidence type="ECO:0000256" key="7">
    <source>
        <dbReference type="ARBA" id="ARBA00022645"/>
    </source>
</evidence>
<evidence type="ECO:0000256" key="16">
    <source>
        <dbReference type="ARBA" id="ARBA00023251"/>
    </source>
</evidence>
<keyword evidence="16 18" id="KW-0046">Antibiotic resistance</keyword>
<dbReference type="InterPro" id="IPR005311">
    <property type="entry name" value="PBP_dimer"/>
</dbReference>
<dbReference type="InterPro" id="IPR001460">
    <property type="entry name" value="PCN-bd_Tpept"/>
</dbReference>
<dbReference type="SUPFAM" id="SSF56601">
    <property type="entry name" value="beta-lactamase/transpeptidase-like"/>
    <property type="match status" value="1"/>
</dbReference>
<comment type="subcellular location">
    <subcellularLocation>
        <location evidence="2">Cell membrane</location>
    </subcellularLocation>
    <subcellularLocation>
        <location evidence="1">Membrane</location>
        <topology evidence="1">Single-pass membrane protein</topology>
    </subcellularLocation>
</comment>
<dbReference type="InterPro" id="IPR002137">
    <property type="entry name" value="Beta-lactam_class-D_AS"/>
</dbReference>
<sequence length="650" mass="72010">MVETHKGRDTRLQFFYLPLAIGFIYLAAGLIYQQALRSDLAHEQEKVQSQRRILVPGPRGNIYDREGRLLVGNRPRFSAVLYLEELRTEIYREYLTIRRAYREANDVEAPTAGQMQEIARFTVVDRYLQIVNRALGRTNELNARELRNHFNAQRMLPYSLIEDLQPEEYSRLLEQLPVNSPLQVYTTNKRHYPYGQTAAHVLGYVSANRDIQIDEEFPGADLMTFNMVGAVGRSGLESEYEEKLHGEAGGTIYRVDPLGYRVESLERRLPVQGDNIVTSLDIDLQLAAEKRLLEYEMAASAVAVDVNTGEVLVMASLPAYDLNDFAPSLSQAVADDINARGAWLNRPIQGLYPPGSSFKILVSLAGMRAGTLVPDSEFNCGGYYRVGRRLFPCHDGHAHGEIGLRTAISKSCNVFYYHYGLETGADAIAAEARRFGFGDRTGIELPHESGGTLVPDPQWKRQRYNQSWVPGDTANLSIGQGYMLVSPLQMATFMASVARGQTRTAPHMLHDPERPTQSTEPIGLSPASYAAILEGMEECTISGTSRTSFTTIKSMQIPGLRVAGKTGTAQKRTPEGTVNFAWFICFAPIERPQVAIAVMVEGDRPGEETGGGTYSAPVARDILAKWAEKHPELIPPPPTPVLDGSGVAAR</sequence>
<evidence type="ECO:0000256" key="13">
    <source>
        <dbReference type="ARBA" id="ARBA00022984"/>
    </source>
</evidence>
<evidence type="ECO:0000256" key="19">
    <source>
        <dbReference type="SAM" id="MobiDB-lite"/>
    </source>
</evidence>
<accession>A0ABZ1C6P9</accession>
<keyword evidence="8" id="KW-0645">Protease</keyword>
<keyword evidence="11 18" id="KW-0378">Hydrolase</keyword>